<dbReference type="AlphaFoldDB" id="A0AAE0CGI2"/>
<dbReference type="EMBL" id="LGRX02023333">
    <property type="protein sequence ID" value="KAK3254641.1"/>
    <property type="molecule type" value="Genomic_DNA"/>
</dbReference>
<reference evidence="2 3" key="1">
    <citation type="journal article" date="2015" name="Genome Biol. Evol.">
        <title>Comparative Genomics of a Bacterivorous Green Alga Reveals Evolutionary Causalities and Consequences of Phago-Mixotrophic Mode of Nutrition.</title>
        <authorList>
            <person name="Burns J.A."/>
            <person name="Paasch A."/>
            <person name="Narechania A."/>
            <person name="Kim E."/>
        </authorList>
    </citation>
    <scope>NUCLEOTIDE SEQUENCE [LARGE SCALE GENOMIC DNA]</scope>
    <source>
        <strain evidence="2 3">PLY_AMNH</strain>
    </source>
</reference>
<evidence type="ECO:0000256" key="1">
    <source>
        <dbReference type="SAM" id="MobiDB-lite"/>
    </source>
</evidence>
<organism evidence="2 3">
    <name type="scientific">Cymbomonas tetramitiformis</name>
    <dbReference type="NCBI Taxonomy" id="36881"/>
    <lineage>
        <taxon>Eukaryota</taxon>
        <taxon>Viridiplantae</taxon>
        <taxon>Chlorophyta</taxon>
        <taxon>Pyramimonadophyceae</taxon>
        <taxon>Pyramimonadales</taxon>
        <taxon>Pyramimonadaceae</taxon>
        <taxon>Cymbomonas</taxon>
    </lineage>
</organism>
<keyword evidence="3" id="KW-1185">Reference proteome</keyword>
<evidence type="ECO:0000313" key="2">
    <source>
        <dbReference type="EMBL" id="KAK3254641.1"/>
    </source>
</evidence>
<gene>
    <name evidence="2" type="ORF">CYMTET_36152</name>
</gene>
<feature type="compositionally biased region" description="Acidic residues" evidence="1">
    <location>
        <begin position="1"/>
        <end position="13"/>
    </location>
</feature>
<evidence type="ECO:0000313" key="3">
    <source>
        <dbReference type="Proteomes" id="UP001190700"/>
    </source>
</evidence>
<feature type="compositionally biased region" description="Acidic residues" evidence="1">
    <location>
        <begin position="22"/>
        <end position="34"/>
    </location>
</feature>
<feature type="region of interest" description="Disordered" evidence="1">
    <location>
        <begin position="1"/>
        <end position="77"/>
    </location>
</feature>
<protein>
    <submittedName>
        <fullName evidence="2">Uncharacterized protein</fullName>
    </submittedName>
</protein>
<sequence>MEQDQEAQDEDLQETLLQEQEGGGEADNTTEEELERARKRIKAGQEESPNGYMAYWKRTQPYTKPRMASGNEETDAH</sequence>
<name>A0AAE0CGI2_9CHLO</name>
<proteinExistence type="predicted"/>
<dbReference type="Proteomes" id="UP001190700">
    <property type="component" value="Unassembled WGS sequence"/>
</dbReference>
<accession>A0AAE0CGI2</accession>
<comment type="caution">
    <text evidence="2">The sequence shown here is derived from an EMBL/GenBank/DDBJ whole genome shotgun (WGS) entry which is preliminary data.</text>
</comment>